<reference evidence="4" key="2">
    <citation type="submission" date="2019-09" db="UniProtKB">
        <authorList>
            <consortium name="WormBaseParasite"/>
        </authorList>
    </citation>
    <scope>IDENTIFICATION</scope>
</reference>
<keyword evidence="3" id="KW-1185">Reference proteome</keyword>
<proteinExistence type="predicted"/>
<reference evidence="2 3" key="1">
    <citation type="submission" date="2018-11" db="EMBL/GenBank/DDBJ databases">
        <authorList>
            <consortium name="Pathogen Informatics"/>
        </authorList>
    </citation>
    <scope>NUCLEOTIDE SEQUENCE [LARGE SCALE GENOMIC DNA]</scope>
</reference>
<gene>
    <name evidence="2" type="ORF">HPBE_LOCUS7891</name>
</gene>
<sequence length="213" mass="23222">MSAAMVVKSANETLRGTTADSSENHVPAEVSNLRVAIRDIASCVEEQLDQQLRGLPRKKRDIVLKELRNAVSMAEAKMESAFQHAVVLTAQQPGWSEQRRQSGQGAREEITEAGTVSLGKRRSSRGGVALREAFVTLIKHMGKQCYREIELLGQTAEALVDTGSVVSIIRTVMLNKAKDRGTDIDGIVVEAGDPNKHRVCDASGNPMKFLKVI</sequence>
<dbReference type="WBParaSite" id="HPBE_0000789001-mRNA-1">
    <property type="protein sequence ID" value="HPBE_0000789001-mRNA-1"/>
    <property type="gene ID" value="HPBE_0000789001"/>
</dbReference>
<organism evidence="3 4">
    <name type="scientific">Heligmosomoides polygyrus</name>
    <name type="common">Parasitic roundworm</name>
    <dbReference type="NCBI Taxonomy" id="6339"/>
    <lineage>
        <taxon>Eukaryota</taxon>
        <taxon>Metazoa</taxon>
        <taxon>Ecdysozoa</taxon>
        <taxon>Nematoda</taxon>
        <taxon>Chromadorea</taxon>
        <taxon>Rhabditida</taxon>
        <taxon>Rhabditina</taxon>
        <taxon>Rhabditomorpha</taxon>
        <taxon>Strongyloidea</taxon>
        <taxon>Heligmosomidae</taxon>
        <taxon>Heligmosomoides</taxon>
    </lineage>
</organism>
<accession>A0A3P7YAY3</accession>
<evidence type="ECO:0000313" key="4">
    <source>
        <dbReference type="WBParaSite" id="HPBE_0000789001-mRNA-1"/>
    </source>
</evidence>
<name>A0A183FL12_HELPZ</name>
<evidence type="ECO:0000313" key="2">
    <source>
        <dbReference type="EMBL" id="VDO74009.1"/>
    </source>
</evidence>
<dbReference type="Proteomes" id="UP000050761">
    <property type="component" value="Unassembled WGS sequence"/>
</dbReference>
<dbReference type="AlphaFoldDB" id="A0A183FL12"/>
<evidence type="ECO:0000256" key="1">
    <source>
        <dbReference type="SAM" id="MobiDB-lite"/>
    </source>
</evidence>
<feature type="region of interest" description="Disordered" evidence="1">
    <location>
        <begin position="93"/>
        <end position="114"/>
    </location>
</feature>
<dbReference type="EMBL" id="UZAH01025998">
    <property type="protein sequence ID" value="VDO74009.1"/>
    <property type="molecule type" value="Genomic_DNA"/>
</dbReference>
<protein>
    <submittedName>
        <fullName evidence="4">Peptidase A2 domain-containing protein</fullName>
    </submittedName>
</protein>
<evidence type="ECO:0000313" key="3">
    <source>
        <dbReference type="Proteomes" id="UP000050761"/>
    </source>
</evidence>
<accession>A0A183FL12</accession>